<dbReference type="PANTHER" id="PTHR12389:SF0">
    <property type="entry name" value="E3 UBIQUITIN-PROTEIN LIGASE LISTERIN"/>
    <property type="match status" value="1"/>
</dbReference>
<feature type="compositionally biased region" description="Polar residues" evidence="17">
    <location>
        <begin position="1"/>
        <end position="11"/>
    </location>
</feature>
<comment type="function">
    <text evidence="16">E3 ubiquitin-protein ligase. Component of the ribosome quality control complex (RQC), a ribosome-associated complex that mediates ubiquitination and extraction of incompletely synthesized nascent chains for proteasomal degradation.</text>
</comment>
<dbReference type="InterPro" id="IPR039804">
    <property type="entry name" value="RING-CH-C4HC3_LTN1"/>
</dbReference>
<feature type="domain" description="RING-type" evidence="18">
    <location>
        <begin position="1670"/>
        <end position="1717"/>
    </location>
</feature>
<dbReference type="Pfam" id="PF22958">
    <property type="entry name" value="Ltn1_1st"/>
    <property type="match status" value="1"/>
</dbReference>
<dbReference type="GO" id="GO:0008270">
    <property type="term" value="F:zinc ion binding"/>
    <property type="evidence" value="ECO:0007669"/>
    <property type="project" value="UniProtKB-KW"/>
</dbReference>
<reference evidence="19 20" key="1">
    <citation type="submission" date="2023-03" db="EMBL/GenBank/DDBJ databases">
        <title>High recombination rates correlate with genetic variation in Cardiocondyla obscurior ants.</title>
        <authorList>
            <person name="Errbii M."/>
        </authorList>
    </citation>
    <scope>NUCLEOTIDE SEQUENCE [LARGE SCALE GENOMIC DNA]</scope>
    <source>
        <strain evidence="19">Alpha-2009</strain>
        <tissue evidence="19">Whole body</tissue>
    </source>
</reference>
<comment type="catalytic activity">
    <reaction evidence="1 16">
        <text>S-ubiquitinyl-[E2 ubiquitin-conjugating enzyme]-L-cysteine + [acceptor protein]-L-lysine = [E2 ubiquitin-conjugating enzyme]-L-cysteine + N(6)-ubiquitinyl-[acceptor protein]-L-lysine.</text>
        <dbReference type="EC" id="2.3.2.27"/>
    </reaction>
</comment>
<evidence type="ECO:0000256" key="11">
    <source>
        <dbReference type="ARBA" id="ARBA00022771"/>
    </source>
</evidence>
<keyword evidence="20" id="KW-1185">Reference proteome</keyword>
<dbReference type="InterPro" id="IPR016024">
    <property type="entry name" value="ARM-type_fold"/>
</dbReference>
<dbReference type="Pfam" id="PF22999">
    <property type="entry name" value="LTN1_E3_ligase_6th"/>
    <property type="match status" value="1"/>
</dbReference>
<evidence type="ECO:0000313" key="20">
    <source>
        <dbReference type="Proteomes" id="UP001430953"/>
    </source>
</evidence>
<accession>A0AAW2GD07</accession>
<keyword evidence="12 16" id="KW-0833">Ubl conjugation pathway</keyword>
<proteinExistence type="inferred from homology"/>
<dbReference type="InterPro" id="IPR054477">
    <property type="entry name" value="LTN1_E3_ligase_6th"/>
</dbReference>
<evidence type="ECO:0000256" key="9">
    <source>
        <dbReference type="ARBA" id="ARBA00022723"/>
    </source>
</evidence>
<dbReference type="GO" id="GO:0043023">
    <property type="term" value="F:ribosomal large subunit binding"/>
    <property type="evidence" value="ECO:0007669"/>
    <property type="project" value="TreeGrafter"/>
</dbReference>
<evidence type="ECO:0000256" key="15">
    <source>
        <dbReference type="PROSITE-ProRule" id="PRU00175"/>
    </source>
</evidence>
<evidence type="ECO:0000256" key="10">
    <source>
        <dbReference type="ARBA" id="ARBA00022737"/>
    </source>
</evidence>
<protein>
    <recommendedName>
        <fullName evidence="6 16">E3 ubiquitin-protein ligase listerin</fullName>
        <ecNumber evidence="5 16">2.3.2.27</ecNumber>
    </recommendedName>
    <alternativeName>
        <fullName evidence="14 16">RING-type E3 ubiquitin transferase listerin</fullName>
    </alternativeName>
</protein>
<dbReference type="SUPFAM" id="SSF48371">
    <property type="entry name" value="ARM repeat"/>
    <property type="match status" value="1"/>
</dbReference>
<keyword evidence="8 16" id="KW-0808">Transferase</keyword>
<evidence type="ECO:0000313" key="19">
    <source>
        <dbReference type="EMBL" id="KAL0126099.1"/>
    </source>
</evidence>
<dbReference type="FunFam" id="3.30.40.10:FF:000038">
    <property type="entry name" value="E3 ubiquitin-protein ligase listerin"/>
    <property type="match status" value="1"/>
</dbReference>
<dbReference type="PROSITE" id="PS50089">
    <property type="entry name" value="ZF_RING_2"/>
    <property type="match status" value="1"/>
</dbReference>
<evidence type="ECO:0000256" key="5">
    <source>
        <dbReference type="ARBA" id="ARBA00012483"/>
    </source>
</evidence>
<evidence type="ECO:0000256" key="2">
    <source>
        <dbReference type="ARBA" id="ARBA00004514"/>
    </source>
</evidence>
<comment type="subunit">
    <text evidence="16">Component of the ribosome quality control complex (RQC).</text>
</comment>
<dbReference type="PANTHER" id="PTHR12389">
    <property type="entry name" value="ZINC FINGER PROTEIN 294"/>
    <property type="match status" value="1"/>
</dbReference>
<keyword evidence="11 15" id="KW-0863">Zinc-finger</keyword>
<evidence type="ECO:0000256" key="8">
    <source>
        <dbReference type="ARBA" id="ARBA00022679"/>
    </source>
</evidence>
<comment type="subcellular location">
    <subcellularLocation>
        <location evidence="2">Cytoplasm</location>
        <location evidence="2">Cytosol</location>
    </subcellularLocation>
</comment>
<evidence type="ECO:0000256" key="4">
    <source>
        <dbReference type="ARBA" id="ARBA00007997"/>
    </source>
</evidence>
<keyword evidence="7" id="KW-0963">Cytoplasm</keyword>
<dbReference type="SMART" id="SM00744">
    <property type="entry name" value="RINGv"/>
    <property type="match status" value="1"/>
</dbReference>
<dbReference type="SUPFAM" id="SSF57850">
    <property type="entry name" value="RING/U-box"/>
    <property type="match status" value="1"/>
</dbReference>
<keyword evidence="9 16" id="KW-0479">Metal-binding</keyword>
<feature type="region of interest" description="Disordered" evidence="17">
    <location>
        <begin position="1"/>
        <end position="21"/>
    </location>
</feature>
<dbReference type="GO" id="GO:1990116">
    <property type="term" value="P:ribosome-associated ubiquitin-dependent protein catabolic process"/>
    <property type="evidence" value="ECO:0007669"/>
    <property type="project" value="UniProtKB-UniRule"/>
</dbReference>
<organism evidence="19 20">
    <name type="scientific">Cardiocondyla obscurior</name>
    <dbReference type="NCBI Taxonomy" id="286306"/>
    <lineage>
        <taxon>Eukaryota</taxon>
        <taxon>Metazoa</taxon>
        <taxon>Ecdysozoa</taxon>
        <taxon>Arthropoda</taxon>
        <taxon>Hexapoda</taxon>
        <taxon>Insecta</taxon>
        <taxon>Pterygota</taxon>
        <taxon>Neoptera</taxon>
        <taxon>Endopterygota</taxon>
        <taxon>Hymenoptera</taxon>
        <taxon>Apocrita</taxon>
        <taxon>Aculeata</taxon>
        <taxon>Formicoidea</taxon>
        <taxon>Formicidae</taxon>
        <taxon>Myrmicinae</taxon>
        <taxon>Cardiocondyla</taxon>
    </lineage>
</organism>
<evidence type="ECO:0000259" key="18">
    <source>
        <dbReference type="PROSITE" id="PS50089"/>
    </source>
</evidence>
<dbReference type="InterPro" id="IPR054478">
    <property type="entry name" value="LTN1_UBC"/>
</dbReference>
<comment type="similarity">
    <text evidence="4 16">Belongs to the LTN1 family.</text>
</comment>
<dbReference type="GO" id="GO:0005829">
    <property type="term" value="C:cytosol"/>
    <property type="evidence" value="ECO:0007669"/>
    <property type="project" value="UniProtKB-SubCell"/>
</dbReference>
<evidence type="ECO:0000256" key="3">
    <source>
        <dbReference type="ARBA" id="ARBA00004906"/>
    </source>
</evidence>
<evidence type="ECO:0000256" key="12">
    <source>
        <dbReference type="ARBA" id="ARBA00022786"/>
    </source>
</evidence>
<dbReference type="Pfam" id="PF23009">
    <property type="entry name" value="UBC_like"/>
    <property type="match status" value="1"/>
</dbReference>
<dbReference type="Gene3D" id="3.30.40.10">
    <property type="entry name" value="Zinc/RING finger domain, C3HC4 (zinc finger)"/>
    <property type="match status" value="1"/>
</dbReference>
<dbReference type="GO" id="GO:1990112">
    <property type="term" value="C:RQC complex"/>
    <property type="evidence" value="ECO:0007669"/>
    <property type="project" value="UniProtKB-UniRule"/>
</dbReference>
<dbReference type="EMBL" id="JADYXP020000004">
    <property type="protein sequence ID" value="KAL0126099.1"/>
    <property type="molecule type" value="Genomic_DNA"/>
</dbReference>
<evidence type="ECO:0000256" key="14">
    <source>
        <dbReference type="ARBA" id="ARBA00032366"/>
    </source>
</evidence>
<evidence type="ECO:0000256" key="13">
    <source>
        <dbReference type="ARBA" id="ARBA00022833"/>
    </source>
</evidence>
<evidence type="ECO:0000256" key="1">
    <source>
        <dbReference type="ARBA" id="ARBA00000900"/>
    </source>
</evidence>
<keyword evidence="10" id="KW-0677">Repeat</keyword>
<dbReference type="InterPro" id="IPR001841">
    <property type="entry name" value="Znf_RING"/>
</dbReference>
<evidence type="ECO:0000256" key="16">
    <source>
        <dbReference type="RuleBase" id="RU367090"/>
    </source>
</evidence>
<dbReference type="InterPro" id="IPR039795">
    <property type="entry name" value="LTN1/Rkr1"/>
</dbReference>
<keyword evidence="13 16" id="KW-0862">Zinc</keyword>
<name>A0AAW2GD07_9HYME</name>
<evidence type="ECO:0000256" key="7">
    <source>
        <dbReference type="ARBA" id="ARBA00022490"/>
    </source>
</evidence>
<dbReference type="InterPro" id="IPR011016">
    <property type="entry name" value="Znf_RING-CH"/>
</dbReference>
<dbReference type="GO" id="GO:0061630">
    <property type="term" value="F:ubiquitin protein ligase activity"/>
    <property type="evidence" value="ECO:0007669"/>
    <property type="project" value="UniProtKB-UniRule"/>
</dbReference>
<dbReference type="GO" id="GO:0072344">
    <property type="term" value="P:rescue of stalled ribosome"/>
    <property type="evidence" value="ECO:0007669"/>
    <property type="project" value="UniProtKB-UniRule"/>
</dbReference>
<dbReference type="InterPro" id="IPR013083">
    <property type="entry name" value="Znf_RING/FYVE/PHD"/>
</dbReference>
<dbReference type="InterPro" id="IPR054476">
    <property type="entry name" value="Ltn1_N"/>
</dbReference>
<gene>
    <name evidence="19" type="ORF">PUN28_004905</name>
</gene>
<dbReference type="EC" id="2.3.2.27" evidence="5 16"/>
<evidence type="ECO:0000256" key="17">
    <source>
        <dbReference type="SAM" id="MobiDB-lite"/>
    </source>
</evidence>
<comment type="pathway">
    <text evidence="3 16">Protein modification; protein ubiquitination.</text>
</comment>
<dbReference type="CDD" id="cd16491">
    <property type="entry name" value="RING-CH-C4HC3_LTN1"/>
    <property type="match status" value="1"/>
</dbReference>
<sequence length="1720" mass="198559">MGKNKQAQRTKNNARPSNSSRSAELLGTAIPNFVGFSAVKDGGYVPVLPGLSLCSLNEIEMNSVDANFQVVLKKLSKKDATTKYKALQEFAALCQDAELSTIDGMLPFWPRFYCALSIDIDPRVREAAQLAHAAVVQRVGKGIALYLKQLAGAWFTSQYDTYPPAASAAINSFNSTFPPWKIVNAIVHCQCEILLYISNNIIVHTPQTLSTQKSLTNEEMEAKYERVLVANLQGYSYYFKKVPLNEIDKTVEIHNKILSNSRFWKLAKHDALPIRTALFNVLTSVMENADKLLQNEKKKTVTTIMNSLDESEPAILSAVWESMLVATTKIDDWHLVININKLVLPKLWHVLRTGGQCCASTVYPNLLPFVSQFPKFNIDIADLYSNFFTNMRQGFSVKSVQISRSETLAVITSFAECLRYSILVNADNVDLCVQLFKEQLMPVITYAVCTTDNIIMKQFCFTEIAHLIRYWSKNRANEKYKSYDSLMKQFWIELQLLFDTFINIPKEHTADIKDFHIEFLLNLKNVPDRTRKKLKVKFSDPNDSVNVNEPKVKVVDVYIDTVFNMELCKFVNTLCATYFNSINVSTNNYQYTESIRQLNKLMKNFASKELFYAFSKLFKFDENFFEFYDKNLRPLLLEKSEIIEQILELIFYFITYINNAEKDKVLKSLIELNNIAIIRNVIYCSLSEHNRNDNLIQKWLTQTNMIKLLVNVAKEITLCNNEQYNIEKNQNLILLAFENTEIRDVLINEEGANRIISILCNSLNGRDDSCPVQFIAFIKKLMALMWNHEQTISSAIQILETLFELCTREYDDLTADAVHTSWKEGFIKSSKILSTFEFNDLIKRFGIIIWSKIYNAHINSVKDILIDLATDVLEVIINNIDTKSYCVEETILLFLTASDIKLWIKETTAITIYGEVLTGDLYISNVEIIIRILQQPTSIDITSNIVPGNVANCLIWGLFITDLLNNLYKRLKDSDLKNNDVPNSEGENFKLNDLNLPGLTDILINVIYVVSIADIYSKHYKSIKHYNDVYKLRNSLRNSFINLHKYFAKSICDDVLLHIQKNQKSYGCMLPYIIYTHNAEFFSEKKIETSKEISHYFENYCNNEVMYDDEMLMQIMQILNYHWPQTPEMLLARTEIYKIIATRTLISDSSECHQPPSSYDAIVDNIMLHYDDIFAILGENIFDISWEKLLLPVEVIRLLTTVIQNIPWKLKHEYWDFILISLAKWQQLLNNAKHNYADIKITTLVTAFSQMYYAVETIINKDKLEAVPALPSTLLDEWKNVIAGNVYTGIVQTWILYADFCNQDTDVIKTVIPLNYLGEAICKFDNSILLKQCDEIETIDFSKMLKLSLNVLQSPVPSIQLGGYYTLQYMLPELVQQDKVLIESDNFEPSSLNIKKFEEVLLNTQSIVNTILMDIKLCDTISCTIQPFTDSYTYTLGYLLTWAIVLDICERAHSDLRYQYAEILKNELFSCLLNNIFKLMPTEVLQDNKNKTVKLLELFITAPVFGFKESWTEERLDHIVCWLYTNCLRRLPVLVRQWLSTVDSRVDATVDKITSYYVSPRLCEDELLYSRLQLANVENMQVKMHSSAREVVAEYQMEDTKLELSIVLPPNYPLGRVKVESGQQIDGAAKWKNCHMQLSKFLTHQNGSVWDGLLMWKRNLDKKFAGVEECYICFSIFHISTYQVPKLSCHTCRKKFHTRCLYKWFNTSQKSTCPICRNVF</sequence>
<dbReference type="Proteomes" id="UP001430953">
    <property type="component" value="Unassembled WGS sequence"/>
</dbReference>
<comment type="caution">
    <text evidence="19">The sequence shown here is derived from an EMBL/GenBank/DDBJ whole genome shotgun (WGS) entry which is preliminary data.</text>
</comment>
<evidence type="ECO:0000256" key="6">
    <source>
        <dbReference type="ARBA" id="ARBA00017157"/>
    </source>
</evidence>